<feature type="compositionally biased region" description="Basic and acidic residues" evidence="1">
    <location>
        <begin position="1"/>
        <end position="16"/>
    </location>
</feature>
<feature type="compositionally biased region" description="Polar residues" evidence="1">
    <location>
        <begin position="18"/>
        <end position="28"/>
    </location>
</feature>
<evidence type="ECO:0000256" key="1">
    <source>
        <dbReference type="SAM" id="MobiDB-lite"/>
    </source>
</evidence>
<evidence type="ECO:0000313" key="2">
    <source>
        <dbReference type="EMBL" id="GMN51415.1"/>
    </source>
</evidence>
<dbReference type="EMBL" id="BTGU01000037">
    <property type="protein sequence ID" value="GMN51415.1"/>
    <property type="molecule type" value="Genomic_DNA"/>
</dbReference>
<proteinExistence type="predicted"/>
<accession>A0AA88DB72</accession>
<name>A0AA88DB72_FICCA</name>
<gene>
    <name evidence="2" type="ORF">TIFTF001_020565</name>
</gene>
<dbReference type="Proteomes" id="UP001187192">
    <property type="component" value="Unassembled WGS sequence"/>
</dbReference>
<sequence>MMASREFDTVSNDEHPLASTTFMDNGSPESKRVCQDLRREAKFPVLNISGRKSCQGAYCRWCLGQTYSGHSKKTIPERFSIDDCNSLIPDSSSVRCLKCSIGSEISGKYSNFEQSSR</sequence>
<dbReference type="Gramene" id="FCD_00030244-RA">
    <property type="protein sequence ID" value="FCD_00030244-RA:cds"/>
    <property type="gene ID" value="FCD_00030244"/>
</dbReference>
<comment type="caution">
    <text evidence="2">The sequence shown here is derived from an EMBL/GenBank/DDBJ whole genome shotgun (WGS) entry which is preliminary data.</text>
</comment>
<feature type="region of interest" description="Disordered" evidence="1">
    <location>
        <begin position="1"/>
        <end position="29"/>
    </location>
</feature>
<reference evidence="2" key="1">
    <citation type="submission" date="2023-07" db="EMBL/GenBank/DDBJ databases">
        <title>draft genome sequence of fig (Ficus carica).</title>
        <authorList>
            <person name="Takahashi T."/>
            <person name="Nishimura K."/>
        </authorList>
    </citation>
    <scope>NUCLEOTIDE SEQUENCE</scope>
</reference>
<protein>
    <submittedName>
        <fullName evidence="2">Uncharacterized protein</fullName>
    </submittedName>
</protein>
<keyword evidence="3" id="KW-1185">Reference proteome</keyword>
<evidence type="ECO:0000313" key="3">
    <source>
        <dbReference type="Proteomes" id="UP001187192"/>
    </source>
</evidence>
<dbReference type="AlphaFoldDB" id="A0AA88DB72"/>
<organism evidence="2 3">
    <name type="scientific">Ficus carica</name>
    <name type="common">Common fig</name>
    <dbReference type="NCBI Taxonomy" id="3494"/>
    <lineage>
        <taxon>Eukaryota</taxon>
        <taxon>Viridiplantae</taxon>
        <taxon>Streptophyta</taxon>
        <taxon>Embryophyta</taxon>
        <taxon>Tracheophyta</taxon>
        <taxon>Spermatophyta</taxon>
        <taxon>Magnoliopsida</taxon>
        <taxon>eudicotyledons</taxon>
        <taxon>Gunneridae</taxon>
        <taxon>Pentapetalae</taxon>
        <taxon>rosids</taxon>
        <taxon>fabids</taxon>
        <taxon>Rosales</taxon>
        <taxon>Moraceae</taxon>
        <taxon>Ficeae</taxon>
        <taxon>Ficus</taxon>
    </lineage>
</organism>